<evidence type="ECO:0000313" key="3">
    <source>
        <dbReference type="EMBL" id="CAA7042572.1"/>
    </source>
</evidence>
<protein>
    <submittedName>
        <fullName evidence="3">Uncharacterized protein</fullName>
    </submittedName>
</protein>
<evidence type="ECO:0000313" key="4">
    <source>
        <dbReference type="Proteomes" id="UP000467841"/>
    </source>
</evidence>
<keyword evidence="1" id="KW-0175">Coiled coil</keyword>
<dbReference type="Proteomes" id="UP000467841">
    <property type="component" value="Unassembled WGS sequence"/>
</dbReference>
<dbReference type="AlphaFoldDB" id="A0A6D2JRW0"/>
<feature type="compositionally biased region" description="Acidic residues" evidence="2">
    <location>
        <begin position="176"/>
        <end position="187"/>
    </location>
</feature>
<sequence length="198" mass="22994">MRVVREKLTFDASSGVGVISLNPTFSVGLVSPYYQQASDVNKMLQNDVTRELYREFKRLQNRAVYCLREKDKVLGEANIKSKRMEDSLMQAVFDVHATKNKEIEEANRKNREMEVSLRQALADVKSWKAVAVNAIQQNALGQDHSKRLHEKRKRETEERNAYKRFAEDNESSTGENGDDDDDDEDDSPWTRMFKRRCL</sequence>
<evidence type="ECO:0000256" key="1">
    <source>
        <dbReference type="SAM" id="Coils"/>
    </source>
</evidence>
<accession>A0A6D2JRW0</accession>
<dbReference type="OrthoDB" id="1049412at2759"/>
<organism evidence="3 4">
    <name type="scientific">Microthlaspi erraticum</name>
    <dbReference type="NCBI Taxonomy" id="1685480"/>
    <lineage>
        <taxon>Eukaryota</taxon>
        <taxon>Viridiplantae</taxon>
        <taxon>Streptophyta</taxon>
        <taxon>Embryophyta</taxon>
        <taxon>Tracheophyta</taxon>
        <taxon>Spermatophyta</taxon>
        <taxon>Magnoliopsida</taxon>
        <taxon>eudicotyledons</taxon>
        <taxon>Gunneridae</taxon>
        <taxon>Pentapetalae</taxon>
        <taxon>rosids</taxon>
        <taxon>malvids</taxon>
        <taxon>Brassicales</taxon>
        <taxon>Brassicaceae</taxon>
        <taxon>Coluteocarpeae</taxon>
        <taxon>Microthlaspi</taxon>
    </lineage>
</organism>
<feature type="compositionally biased region" description="Basic and acidic residues" evidence="2">
    <location>
        <begin position="153"/>
        <end position="167"/>
    </location>
</feature>
<evidence type="ECO:0000256" key="2">
    <source>
        <dbReference type="SAM" id="MobiDB-lite"/>
    </source>
</evidence>
<reference evidence="3" key="1">
    <citation type="submission" date="2020-01" db="EMBL/GenBank/DDBJ databases">
        <authorList>
            <person name="Mishra B."/>
        </authorList>
    </citation>
    <scope>NUCLEOTIDE SEQUENCE [LARGE SCALE GENOMIC DNA]</scope>
</reference>
<proteinExistence type="predicted"/>
<dbReference type="EMBL" id="CACVBM020001273">
    <property type="protein sequence ID" value="CAA7042572.1"/>
    <property type="molecule type" value="Genomic_DNA"/>
</dbReference>
<gene>
    <name evidence="3" type="ORF">MERR_LOCUS29807</name>
</gene>
<comment type="caution">
    <text evidence="3">The sequence shown here is derived from an EMBL/GenBank/DDBJ whole genome shotgun (WGS) entry which is preliminary data.</text>
</comment>
<feature type="region of interest" description="Disordered" evidence="2">
    <location>
        <begin position="141"/>
        <end position="198"/>
    </location>
</feature>
<keyword evidence="4" id="KW-1185">Reference proteome</keyword>
<feature type="coiled-coil region" evidence="1">
    <location>
        <begin position="96"/>
        <end position="123"/>
    </location>
</feature>
<name>A0A6D2JRW0_9BRAS</name>